<evidence type="ECO:0000256" key="5">
    <source>
        <dbReference type="RuleBase" id="RU000383"/>
    </source>
</evidence>
<dbReference type="OrthoDB" id="5590282at2759"/>
<dbReference type="EMBL" id="JABFDY010000027">
    <property type="protein sequence ID" value="KAF7687576.1"/>
    <property type="molecule type" value="Genomic_DNA"/>
</dbReference>
<keyword evidence="4" id="KW-0131">Cell cycle</keyword>
<dbReference type="GO" id="GO:0051301">
    <property type="term" value="P:cell division"/>
    <property type="evidence" value="ECO:0007669"/>
    <property type="project" value="UniProtKB-KW"/>
</dbReference>
<dbReference type="Proteomes" id="UP000606274">
    <property type="component" value="Unassembled WGS sequence"/>
</dbReference>
<evidence type="ECO:0000256" key="2">
    <source>
        <dbReference type="ARBA" id="ARBA00022618"/>
    </source>
</evidence>
<organism evidence="8 9">
    <name type="scientific">Silurus meridionalis</name>
    <name type="common">Southern catfish</name>
    <name type="synonym">Silurus soldatovi meridionalis</name>
    <dbReference type="NCBI Taxonomy" id="175797"/>
    <lineage>
        <taxon>Eukaryota</taxon>
        <taxon>Metazoa</taxon>
        <taxon>Chordata</taxon>
        <taxon>Craniata</taxon>
        <taxon>Vertebrata</taxon>
        <taxon>Euteleostomi</taxon>
        <taxon>Actinopterygii</taxon>
        <taxon>Neopterygii</taxon>
        <taxon>Teleostei</taxon>
        <taxon>Ostariophysi</taxon>
        <taxon>Siluriformes</taxon>
        <taxon>Siluridae</taxon>
        <taxon>Silurus</taxon>
    </lineage>
</organism>
<evidence type="ECO:0000256" key="4">
    <source>
        <dbReference type="ARBA" id="ARBA00023306"/>
    </source>
</evidence>
<gene>
    <name evidence="8" type="ORF">HF521_014804</name>
</gene>
<comment type="caution">
    <text evidence="8">The sequence shown here is derived from an EMBL/GenBank/DDBJ whole genome shotgun (WGS) entry which is preliminary data.</text>
</comment>
<name>A0A8T0A9H3_SILME</name>
<dbReference type="AlphaFoldDB" id="A0A8T0A9H3"/>
<dbReference type="InterPro" id="IPR006671">
    <property type="entry name" value="Cyclin_N"/>
</dbReference>
<evidence type="ECO:0000313" key="8">
    <source>
        <dbReference type="EMBL" id="KAF7687576.1"/>
    </source>
</evidence>
<dbReference type="InterPro" id="IPR039361">
    <property type="entry name" value="Cyclin"/>
</dbReference>
<sequence>MMTSDSGFEDDIHTPSSSQQRLKGPGSRDPPYTMTQCHDLYSEYEEDHFIHQRNKQQDFLVLNCLSGQTQITAEARCVLVSWLIDLYKYFDLTFESCCLAVNIMDRFLATTAVASDCFQLLGVTSLLIATKYVEVHFPGIKLLLSFCCDAFTREQLCNLESLILIKLNFRLAAPTIAYFLDHFVNWEVSRIEARMEDNIPEEGKSWMIWKDCEEQLLNFERFKYLAFKVCEISLADYTFNRYQPSVIAQSALNLAKDLLREQLNESTIQNADSTHTSTDFLGDVEKTSQSLDDPDLIQQCTHELGLLASLNKELLQDIIKL</sequence>
<dbReference type="InterPro" id="IPR036915">
    <property type="entry name" value="Cyclin-like_sf"/>
</dbReference>
<evidence type="ECO:0000256" key="3">
    <source>
        <dbReference type="ARBA" id="ARBA00023127"/>
    </source>
</evidence>
<dbReference type="SUPFAM" id="SSF47954">
    <property type="entry name" value="Cyclin-like"/>
    <property type="match status" value="2"/>
</dbReference>
<dbReference type="SMART" id="SM00385">
    <property type="entry name" value="CYCLIN"/>
    <property type="match status" value="1"/>
</dbReference>
<evidence type="ECO:0000259" key="7">
    <source>
        <dbReference type="SMART" id="SM00385"/>
    </source>
</evidence>
<evidence type="ECO:0000256" key="6">
    <source>
        <dbReference type="SAM" id="MobiDB-lite"/>
    </source>
</evidence>
<keyword evidence="3 5" id="KW-0195">Cyclin</keyword>
<dbReference type="Gene3D" id="1.10.472.10">
    <property type="entry name" value="Cyclin-like"/>
    <property type="match status" value="2"/>
</dbReference>
<proteinExistence type="inferred from homology"/>
<evidence type="ECO:0000256" key="1">
    <source>
        <dbReference type="ARBA" id="ARBA00006955"/>
    </source>
</evidence>
<dbReference type="Pfam" id="PF00134">
    <property type="entry name" value="Cyclin_N"/>
    <property type="match status" value="1"/>
</dbReference>
<dbReference type="PANTHER" id="PTHR10177">
    <property type="entry name" value="CYCLINS"/>
    <property type="match status" value="1"/>
</dbReference>
<keyword evidence="9" id="KW-1185">Reference proteome</keyword>
<reference evidence="8" key="1">
    <citation type="submission" date="2020-08" db="EMBL/GenBank/DDBJ databases">
        <title>Chromosome-level assembly of Southern catfish (Silurus meridionalis) provides insights into visual adaptation to the nocturnal and benthic lifestyles.</title>
        <authorList>
            <person name="Zhang Y."/>
            <person name="Wang D."/>
            <person name="Peng Z."/>
        </authorList>
    </citation>
    <scope>NUCLEOTIDE SEQUENCE</scope>
    <source>
        <strain evidence="8">SWU-2019-XX</strain>
        <tissue evidence="8">Muscle</tissue>
    </source>
</reference>
<keyword evidence="2" id="KW-0132">Cell division</keyword>
<dbReference type="Pfam" id="PF02984">
    <property type="entry name" value="Cyclin_C"/>
    <property type="match status" value="1"/>
</dbReference>
<dbReference type="InterPro" id="IPR004367">
    <property type="entry name" value="Cyclin_C-dom"/>
</dbReference>
<dbReference type="InterPro" id="IPR013763">
    <property type="entry name" value="Cyclin-like_dom"/>
</dbReference>
<protein>
    <recommendedName>
        <fullName evidence="7">Cyclin-like domain-containing protein</fullName>
    </recommendedName>
</protein>
<evidence type="ECO:0000313" key="9">
    <source>
        <dbReference type="Proteomes" id="UP000606274"/>
    </source>
</evidence>
<dbReference type="FunFam" id="1.10.472.10:FF:000001">
    <property type="entry name" value="G2/mitotic-specific cyclin"/>
    <property type="match status" value="1"/>
</dbReference>
<comment type="similarity">
    <text evidence="1">Belongs to the cyclin family. Cyclin AB subfamily.</text>
</comment>
<feature type="region of interest" description="Disordered" evidence="6">
    <location>
        <begin position="1"/>
        <end position="31"/>
    </location>
</feature>
<accession>A0A8T0A9H3</accession>
<feature type="domain" description="Cyclin-like" evidence="7">
    <location>
        <begin position="81"/>
        <end position="165"/>
    </location>
</feature>